<dbReference type="AlphaFoldDB" id="A0A9P7GHT0"/>
<evidence type="ECO:0000313" key="1">
    <source>
        <dbReference type="EMBL" id="KAG5647347.1"/>
    </source>
</evidence>
<name>A0A9P7GHT0_9AGAR</name>
<reference evidence="1" key="1">
    <citation type="submission" date="2020-07" db="EMBL/GenBank/DDBJ databases">
        <authorList>
            <person name="Nieuwenhuis M."/>
            <person name="Van De Peppel L.J.J."/>
        </authorList>
    </citation>
    <scope>NUCLEOTIDE SEQUENCE</scope>
    <source>
        <strain evidence="1">AP01</strain>
        <tissue evidence="1">Mycelium</tissue>
    </source>
</reference>
<reference evidence="1" key="2">
    <citation type="submission" date="2021-10" db="EMBL/GenBank/DDBJ databases">
        <title>Phylogenomics reveals ancestral predisposition of the termite-cultivated fungus Termitomyces towards a domesticated lifestyle.</title>
        <authorList>
            <person name="Auxier B."/>
            <person name="Grum-Grzhimaylo A."/>
            <person name="Cardenas M.E."/>
            <person name="Lodge J.D."/>
            <person name="Laessoe T."/>
            <person name="Pedersen O."/>
            <person name="Smith M.E."/>
            <person name="Kuyper T.W."/>
            <person name="Franco-Molano E.A."/>
            <person name="Baroni T.J."/>
            <person name="Aanen D.K."/>
        </authorList>
    </citation>
    <scope>NUCLEOTIDE SEQUENCE</scope>
    <source>
        <strain evidence="1">AP01</strain>
        <tissue evidence="1">Mycelium</tissue>
    </source>
</reference>
<gene>
    <name evidence="1" type="ORF">DXG03_000415</name>
</gene>
<keyword evidence="2" id="KW-1185">Reference proteome</keyword>
<proteinExistence type="predicted"/>
<sequence length="113" mass="12679">MSFFSSAPELLEPCIYARLVGRYLEPPSPITIDELADETTFFEDPTPPSYLDLIRLLSGLLDDFLHFSGQEHAKWLSDIAHDLCDPTDERGALFIRVGMGTPQQWRPVSVSPA</sequence>
<accession>A0A9P7GHT0</accession>
<evidence type="ECO:0000313" key="2">
    <source>
        <dbReference type="Proteomes" id="UP000775547"/>
    </source>
</evidence>
<dbReference type="OrthoDB" id="3141919at2759"/>
<organism evidence="1 2">
    <name type="scientific">Asterophora parasitica</name>
    <dbReference type="NCBI Taxonomy" id="117018"/>
    <lineage>
        <taxon>Eukaryota</taxon>
        <taxon>Fungi</taxon>
        <taxon>Dikarya</taxon>
        <taxon>Basidiomycota</taxon>
        <taxon>Agaricomycotina</taxon>
        <taxon>Agaricomycetes</taxon>
        <taxon>Agaricomycetidae</taxon>
        <taxon>Agaricales</taxon>
        <taxon>Tricholomatineae</taxon>
        <taxon>Lyophyllaceae</taxon>
        <taxon>Asterophora</taxon>
    </lineage>
</organism>
<dbReference type="Proteomes" id="UP000775547">
    <property type="component" value="Unassembled WGS sequence"/>
</dbReference>
<dbReference type="EMBL" id="JABCKV010000010">
    <property type="protein sequence ID" value="KAG5647347.1"/>
    <property type="molecule type" value="Genomic_DNA"/>
</dbReference>
<comment type="caution">
    <text evidence="1">The sequence shown here is derived from an EMBL/GenBank/DDBJ whole genome shotgun (WGS) entry which is preliminary data.</text>
</comment>
<protein>
    <submittedName>
        <fullName evidence="1">Uncharacterized protein</fullName>
    </submittedName>
</protein>